<gene>
    <name evidence="4" type="primary">LOC106749742</name>
</gene>
<accession>A0A6P3Y4D6</accession>
<evidence type="ECO:0000256" key="1">
    <source>
        <dbReference type="SAM" id="Coils"/>
    </source>
</evidence>
<keyword evidence="1" id="KW-0175">Coiled coil</keyword>
<feature type="compositionally biased region" description="Basic and acidic residues" evidence="2">
    <location>
        <begin position="129"/>
        <end position="145"/>
    </location>
</feature>
<feature type="compositionally biased region" description="Basic and acidic residues" evidence="2">
    <location>
        <begin position="376"/>
        <end position="388"/>
    </location>
</feature>
<feature type="region of interest" description="Disordered" evidence="2">
    <location>
        <begin position="1"/>
        <end position="171"/>
    </location>
</feature>
<proteinExistence type="predicted"/>
<reference evidence="4" key="1">
    <citation type="submission" date="2025-08" db="UniProtKB">
        <authorList>
            <consortium name="RefSeq"/>
        </authorList>
    </citation>
    <scope>IDENTIFICATION</scope>
</reference>
<feature type="compositionally biased region" description="Acidic residues" evidence="2">
    <location>
        <begin position="146"/>
        <end position="163"/>
    </location>
</feature>
<dbReference type="Proteomes" id="UP000515204">
    <property type="component" value="Unplaced"/>
</dbReference>
<dbReference type="RefSeq" id="XP_014484959.1">
    <property type="nucleotide sequence ID" value="XM_014629473.1"/>
</dbReference>
<feature type="region of interest" description="Disordered" evidence="2">
    <location>
        <begin position="376"/>
        <end position="398"/>
    </location>
</feature>
<dbReference type="OrthoDB" id="7682554at2759"/>
<dbReference type="GeneID" id="106749742"/>
<feature type="compositionally biased region" description="Basic and acidic residues" evidence="2">
    <location>
        <begin position="80"/>
        <end position="92"/>
    </location>
</feature>
<feature type="compositionally biased region" description="Polar residues" evidence="2">
    <location>
        <begin position="600"/>
        <end position="614"/>
    </location>
</feature>
<organism evidence="3 4">
    <name type="scientific">Dinoponera quadriceps</name>
    <name type="common">South American ant</name>
    <dbReference type="NCBI Taxonomy" id="609295"/>
    <lineage>
        <taxon>Eukaryota</taxon>
        <taxon>Metazoa</taxon>
        <taxon>Ecdysozoa</taxon>
        <taxon>Arthropoda</taxon>
        <taxon>Hexapoda</taxon>
        <taxon>Insecta</taxon>
        <taxon>Pterygota</taxon>
        <taxon>Neoptera</taxon>
        <taxon>Endopterygota</taxon>
        <taxon>Hymenoptera</taxon>
        <taxon>Apocrita</taxon>
        <taxon>Aculeata</taxon>
        <taxon>Formicoidea</taxon>
        <taxon>Formicidae</taxon>
        <taxon>Ponerinae</taxon>
        <taxon>Ponerini</taxon>
        <taxon>Dinoponera</taxon>
    </lineage>
</organism>
<sequence>MSENSEHPPDDTEAETKATKDVPNDSSKSETKLMMDQTDVALLEDEEMPTYISVSSISRRDDSTTEVVNAKQPAENVAMEEEHSRSPYHSDDQAPSSVCILSSEEETDQLPYNDEDDDDEYGDSDDMENLEHDNDSDPNHMKHMLDEEEDDDDDDEEEEDEEEISRRMHNDDEIYDDYYDRVSADVVLNKRTLKRRDKEKSSSLQDLSIYRNNMYTDANKGRQAALVKRNYLNIPSNVVMLPVVRKNQVVKLHNVQSKVKLYIQDIKEQSRRSMEKHTKEREDAIHGKSNTDKNSDTEETKPAVTSRTIKSYAEKTIKELELAEAREKDRATCNASPLILNGRDNKKNDLKSIQEEDNIGAQVEIQIGTALELTQDKKDDVNSDDKKQNGISEVSLTEGETRQFGVNVQPSHVQNGHQGVSPVFFNVHTLTYEEYMRGTSKSSQKTDLNQNAQVIGQELTQSETYIDAEPMDVSKTDDNDEEVYSIRIEEIKHIDVMENEGKSNDEKTLDRVNEAFGKTTSDISEIVTLKDQLNQKTIQYNNLRDTYQKQFAENLKMKQELKELRKSLAKYEKGNKPPAQKVACIQTDFIAETGEKPPSTKASNEDFQAQSSNVKQHHNKISSSSVASTLSSIEQWTDSLSVSMKPPEAAKTLHSDDSIILTDTLTPRKNSRTLSHAFITSSRILQTLSNITQGKTKPESPLVQNTKKRLNENTVTDLQNDDDNYSNRPSSSKKRKITDVLGPSNFLQNFKASQNAVESKLNETPNAESQDNSCNINISQLGTATPVESKIEDVNDPEDNVKCFVYHENENSAERSFLIQAEQPVKDKIVNEKTRTRECGPFLLGNVEVRMSEINGTINIWGKEINEESITENENEMETSIRMKSDKKCYCWQKTRFNGSNIVCSSSKKSKVPAKLEMSSATSNISCSHSMSFSNTPKPLCTMDNIHADSASSPNVCVSTCEDCNSSKHRKEWLKYKRIHPEEKSHSCCTHDVETLSGHKCNCFSHKEKPKFEDSCNCGKDKCSVKEHRQSFSNNLTPKHLNENFNPVVEDNEHTCGYHMACHHSLHDPRDNCLEDNKHCNTSKEASLCEQLKMNTDQECNGTCNYHSSNVNEEEPLLVHKQCNETSETRRRRLSGKKVRNILMDFLRGCGDCYNPNAPSTSKGCSHKKEVPYSTSCSPQIKISPCAPVEPSCSNSGQSAGRCCHAYAQRIESQLEEFRVEMEKVRSRSDAILNMLNMLHSVDN</sequence>
<feature type="compositionally biased region" description="Acidic residues" evidence="2">
    <location>
        <begin position="103"/>
        <end position="128"/>
    </location>
</feature>
<name>A0A6P3Y4D6_DINQU</name>
<dbReference type="AlphaFoldDB" id="A0A6P3Y4D6"/>
<evidence type="ECO:0000256" key="2">
    <source>
        <dbReference type="SAM" id="MobiDB-lite"/>
    </source>
</evidence>
<feature type="compositionally biased region" description="Basic and acidic residues" evidence="2">
    <location>
        <begin position="269"/>
        <end position="301"/>
    </location>
</feature>
<dbReference type="KEGG" id="dqu:106749742"/>
<feature type="region of interest" description="Disordered" evidence="2">
    <location>
        <begin position="269"/>
        <end position="307"/>
    </location>
</feature>
<keyword evidence="3" id="KW-1185">Reference proteome</keyword>
<feature type="region of interest" description="Disordered" evidence="2">
    <location>
        <begin position="593"/>
        <end position="623"/>
    </location>
</feature>
<feature type="region of interest" description="Disordered" evidence="2">
    <location>
        <begin position="708"/>
        <end position="736"/>
    </location>
</feature>
<feature type="compositionally biased region" description="Basic and acidic residues" evidence="2">
    <location>
        <begin position="1"/>
        <end position="33"/>
    </location>
</feature>
<evidence type="ECO:0000313" key="3">
    <source>
        <dbReference type="Proteomes" id="UP000515204"/>
    </source>
</evidence>
<protein>
    <submittedName>
        <fullName evidence="4">Kinesin-related protein 4-like</fullName>
    </submittedName>
</protein>
<feature type="coiled-coil region" evidence="1">
    <location>
        <begin position="526"/>
        <end position="574"/>
    </location>
</feature>
<evidence type="ECO:0000313" key="4">
    <source>
        <dbReference type="RefSeq" id="XP_014484959.1"/>
    </source>
</evidence>